<proteinExistence type="predicted"/>
<sequence length="473" mass="51300">MTMLQFINRHRRKIAFTTCAVGAGYLAVKYVKTKFTEFAQASLQDQIARENLRRRFEQNQEDCAYTVLTLLPAATAAIIKEIAVESLTEEIRRLPKNAPAAPPSIAGTTDGGGGEGDDGRSVKSFVSEGMDKGVLVEKVPTKTRAELWEEIKINSITRVLTIIYTTTLLTLFTHIQLNLLGRKNYLNSVASLAPSPPNAPKTPIQLIDTTKPPSKQSAPTNPEDALTNRQYLSFGFHLINHGWRPLRTQIAETVKKTIPQTAAASITFPEIHTIFKTLRSSLPTPPILLPYLLPAKSDEEQLLKDVGMTGDDAIPTKDCRKLLDETADLIESPLATTVCNAMLNSILDVLERDVATEVFKFDLSDAHEIPAGGAEKTVRLANVLAGLTKLAHVMGKVNDKKPAVPGLGGAGGDLQGMLAGLGLGGMVDQLGLGGGGRGWRAEGQNRYVESVENVRELEGFSAVVYSEDFGRDD</sequence>
<dbReference type="Proteomes" id="UP000275078">
    <property type="component" value="Unassembled WGS sequence"/>
</dbReference>
<dbReference type="GO" id="GO:0045046">
    <property type="term" value="P:protein import into peroxisome membrane"/>
    <property type="evidence" value="ECO:0007669"/>
    <property type="project" value="TreeGrafter"/>
</dbReference>
<organism evidence="2 3">
    <name type="scientific">Ascobolus immersus RN42</name>
    <dbReference type="NCBI Taxonomy" id="1160509"/>
    <lineage>
        <taxon>Eukaryota</taxon>
        <taxon>Fungi</taxon>
        <taxon>Dikarya</taxon>
        <taxon>Ascomycota</taxon>
        <taxon>Pezizomycotina</taxon>
        <taxon>Pezizomycetes</taxon>
        <taxon>Pezizales</taxon>
        <taxon>Ascobolaceae</taxon>
        <taxon>Ascobolus</taxon>
    </lineage>
</organism>
<dbReference type="PANTHER" id="PTHR28080">
    <property type="entry name" value="PEROXISOMAL BIOGENESIS FACTOR 3"/>
    <property type="match status" value="1"/>
</dbReference>
<dbReference type="OrthoDB" id="45930at2759"/>
<dbReference type="EMBL" id="ML119647">
    <property type="protein sequence ID" value="RPA87085.1"/>
    <property type="molecule type" value="Genomic_DNA"/>
</dbReference>
<evidence type="ECO:0000313" key="3">
    <source>
        <dbReference type="Proteomes" id="UP000275078"/>
    </source>
</evidence>
<dbReference type="AlphaFoldDB" id="A0A3N4ILT1"/>
<evidence type="ECO:0000313" key="2">
    <source>
        <dbReference type="EMBL" id="RPA87085.1"/>
    </source>
</evidence>
<dbReference type="GO" id="GO:0005778">
    <property type="term" value="C:peroxisomal membrane"/>
    <property type="evidence" value="ECO:0007669"/>
    <property type="project" value="InterPro"/>
</dbReference>
<gene>
    <name evidence="2" type="ORF">BJ508DRAFT_410649</name>
</gene>
<name>A0A3N4ILT1_ASCIM</name>
<dbReference type="PANTHER" id="PTHR28080:SF1">
    <property type="entry name" value="PEROXISOMAL BIOGENESIS FACTOR 3"/>
    <property type="match status" value="1"/>
</dbReference>
<evidence type="ECO:0000256" key="1">
    <source>
        <dbReference type="SAM" id="MobiDB-lite"/>
    </source>
</evidence>
<keyword evidence="3" id="KW-1185">Reference proteome</keyword>
<feature type="compositionally biased region" description="Polar residues" evidence="1">
    <location>
        <begin position="207"/>
        <end position="220"/>
    </location>
</feature>
<dbReference type="Pfam" id="PF04882">
    <property type="entry name" value="Peroxin-3"/>
    <property type="match status" value="1"/>
</dbReference>
<feature type="region of interest" description="Disordered" evidence="1">
    <location>
        <begin position="97"/>
        <end position="122"/>
    </location>
</feature>
<reference evidence="2 3" key="1">
    <citation type="journal article" date="2018" name="Nat. Ecol. Evol.">
        <title>Pezizomycetes genomes reveal the molecular basis of ectomycorrhizal truffle lifestyle.</title>
        <authorList>
            <person name="Murat C."/>
            <person name="Payen T."/>
            <person name="Noel B."/>
            <person name="Kuo A."/>
            <person name="Morin E."/>
            <person name="Chen J."/>
            <person name="Kohler A."/>
            <person name="Krizsan K."/>
            <person name="Balestrini R."/>
            <person name="Da Silva C."/>
            <person name="Montanini B."/>
            <person name="Hainaut M."/>
            <person name="Levati E."/>
            <person name="Barry K.W."/>
            <person name="Belfiori B."/>
            <person name="Cichocki N."/>
            <person name="Clum A."/>
            <person name="Dockter R.B."/>
            <person name="Fauchery L."/>
            <person name="Guy J."/>
            <person name="Iotti M."/>
            <person name="Le Tacon F."/>
            <person name="Lindquist E.A."/>
            <person name="Lipzen A."/>
            <person name="Malagnac F."/>
            <person name="Mello A."/>
            <person name="Molinier V."/>
            <person name="Miyauchi S."/>
            <person name="Poulain J."/>
            <person name="Riccioni C."/>
            <person name="Rubini A."/>
            <person name="Sitrit Y."/>
            <person name="Splivallo R."/>
            <person name="Traeger S."/>
            <person name="Wang M."/>
            <person name="Zifcakova L."/>
            <person name="Wipf D."/>
            <person name="Zambonelli A."/>
            <person name="Paolocci F."/>
            <person name="Nowrousian M."/>
            <person name="Ottonello S."/>
            <person name="Baldrian P."/>
            <person name="Spatafora J.W."/>
            <person name="Henrissat B."/>
            <person name="Nagy L.G."/>
            <person name="Aury J.M."/>
            <person name="Wincker P."/>
            <person name="Grigoriev I.V."/>
            <person name="Bonfante P."/>
            <person name="Martin F.M."/>
        </authorList>
    </citation>
    <scope>NUCLEOTIDE SEQUENCE [LARGE SCALE GENOMIC DNA]</scope>
    <source>
        <strain evidence="2 3">RN42</strain>
    </source>
</reference>
<dbReference type="GO" id="GO:0030674">
    <property type="term" value="F:protein-macromolecule adaptor activity"/>
    <property type="evidence" value="ECO:0007669"/>
    <property type="project" value="TreeGrafter"/>
</dbReference>
<feature type="region of interest" description="Disordered" evidence="1">
    <location>
        <begin position="194"/>
        <end position="224"/>
    </location>
</feature>
<protein>
    <submittedName>
        <fullName evidence="2">Peroxin-3</fullName>
    </submittedName>
</protein>
<dbReference type="STRING" id="1160509.A0A3N4ILT1"/>
<accession>A0A3N4ILT1</accession>
<dbReference type="InterPro" id="IPR006966">
    <property type="entry name" value="Peroxin-3"/>
</dbReference>